<reference evidence="1" key="2">
    <citation type="submission" date="2020-09" db="EMBL/GenBank/DDBJ databases">
        <authorList>
            <person name="Sun Q."/>
            <person name="Kim S."/>
        </authorList>
    </citation>
    <scope>NUCLEOTIDE SEQUENCE</scope>
    <source>
        <strain evidence="1">KCTC 42249</strain>
    </source>
</reference>
<gene>
    <name evidence="1" type="ORF">GCM10016234_39090</name>
</gene>
<dbReference type="SUPFAM" id="SSF50998">
    <property type="entry name" value="Quinoprotein alcohol dehydrogenase-like"/>
    <property type="match status" value="1"/>
</dbReference>
<dbReference type="RefSeq" id="WP_189507325.1">
    <property type="nucleotide sequence ID" value="NZ_BMZQ01000006.1"/>
</dbReference>
<dbReference type="Proteomes" id="UP000630142">
    <property type="component" value="Unassembled WGS sequence"/>
</dbReference>
<protein>
    <recommendedName>
        <fullName evidence="3">WD40 repeat domain-containing protein</fullName>
    </recommendedName>
</protein>
<name>A0A8J3E0L1_9HYPH</name>
<keyword evidence="2" id="KW-1185">Reference proteome</keyword>
<dbReference type="InterPro" id="IPR015943">
    <property type="entry name" value="WD40/YVTN_repeat-like_dom_sf"/>
</dbReference>
<evidence type="ECO:0008006" key="3">
    <source>
        <dbReference type="Google" id="ProtNLM"/>
    </source>
</evidence>
<dbReference type="InterPro" id="IPR011047">
    <property type="entry name" value="Quinoprotein_ADH-like_sf"/>
</dbReference>
<sequence length="343" mass="38374">MSRQSGVEKTINYAALIEGKQPFFIESADALRETDVEASVVSRYEPDSGVQNPWWARVYEGWTAVALAYWKSRDLRCVLSREGQVRLYGARGKPDHTFQISQAGVFGVGATGLGYVNRIRVIGDDLYVCGQSRQVWRFEYDGLDLASGQWMDFAGLMRQSPMSGPPADDADALTRWLDENDAVDLVDIHGSSDADIYAIGDEAWHWNGRTWTQLPLPTEEPLSSIKVVSHAQVYLAGQNGTLLMGNAREGFEELSTVNDEQNFTSVELFGGSLYLASNTGLFVYDFASGRIERYRSGLIPELQDAHLLEAQDGIMWSFGFKDLAWFDSTAWHRVDHPDNPPIR</sequence>
<dbReference type="AlphaFoldDB" id="A0A8J3E0L1"/>
<dbReference type="EMBL" id="BMZQ01000006">
    <property type="protein sequence ID" value="GHD23675.1"/>
    <property type="molecule type" value="Genomic_DNA"/>
</dbReference>
<dbReference type="Gene3D" id="2.130.10.10">
    <property type="entry name" value="YVTN repeat-like/Quinoprotein amine dehydrogenase"/>
    <property type="match status" value="1"/>
</dbReference>
<comment type="caution">
    <text evidence="1">The sequence shown here is derived from an EMBL/GenBank/DDBJ whole genome shotgun (WGS) entry which is preliminary data.</text>
</comment>
<reference evidence="1" key="1">
    <citation type="journal article" date="2014" name="Int. J. Syst. Evol. Microbiol.">
        <title>Complete genome sequence of Corynebacterium casei LMG S-19264T (=DSM 44701T), isolated from a smear-ripened cheese.</title>
        <authorList>
            <consortium name="US DOE Joint Genome Institute (JGI-PGF)"/>
            <person name="Walter F."/>
            <person name="Albersmeier A."/>
            <person name="Kalinowski J."/>
            <person name="Ruckert C."/>
        </authorList>
    </citation>
    <scope>NUCLEOTIDE SEQUENCE</scope>
    <source>
        <strain evidence="1">KCTC 42249</strain>
    </source>
</reference>
<proteinExistence type="predicted"/>
<evidence type="ECO:0000313" key="2">
    <source>
        <dbReference type="Proteomes" id="UP000630142"/>
    </source>
</evidence>
<accession>A0A8J3E0L1</accession>
<evidence type="ECO:0000313" key="1">
    <source>
        <dbReference type="EMBL" id="GHD23675.1"/>
    </source>
</evidence>
<organism evidence="1 2">
    <name type="scientific">Tianweitania populi</name>
    <dbReference type="NCBI Taxonomy" id="1607949"/>
    <lineage>
        <taxon>Bacteria</taxon>
        <taxon>Pseudomonadati</taxon>
        <taxon>Pseudomonadota</taxon>
        <taxon>Alphaproteobacteria</taxon>
        <taxon>Hyphomicrobiales</taxon>
        <taxon>Phyllobacteriaceae</taxon>
        <taxon>Tianweitania</taxon>
    </lineage>
</organism>